<reference evidence="2 3" key="1">
    <citation type="submission" date="2020-08" db="EMBL/GenBank/DDBJ databases">
        <title>Emergence of ISAba1-mediated novel tet(X) in Acinetobacter variabilis from a chicken farm.</title>
        <authorList>
            <person name="Peng K."/>
            <person name="Li R."/>
        </authorList>
    </citation>
    <scope>NUCLEOTIDE SEQUENCE [LARGE SCALE GENOMIC DNA]</scope>
    <source>
        <strain evidence="2 3">XM9F202-2</strain>
    </source>
</reference>
<evidence type="ECO:0000313" key="2">
    <source>
        <dbReference type="EMBL" id="QQN87477.1"/>
    </source>
</evidence>
<keyword evidence="1" id="KW-0732">Signal</keyword>
<sequence>MKKIILNSLIVTLMGLSQQAMAMTALDDEALSAVDAQALLNLENAYDSSQGINFHKLSIEALMELNINIKTLQLGCGGTNNSIGNTNGCDIDISNLALSGLNTSLDDKGNPVFSGDRANTSASVSNPFVEFAIKNGGSASTREVVGFRLGADKIVGLLTMGTDNIENPNDGLKSFSGYMKMAQTTGESVTKAGTFGIANDEKISGNLKALGQTRTFTSKPGADGHTGITVPSMRVDFTMPETVVTGQRLKSATVSNIRSTIASIPLAKALTGSTLPSDVIGTPDFSKDKLYVEFDPLIGFLNLGTHSFFQMGAGSSLDNLNMDITFVQALNMIHNIPLNGTGGYLSLQSQNVHWQGADAADIAKPGWWLSFKDPIQLGVLKTTDEVDISFVLPQVATAISEFLLRPENLIDVSVGEALGSLANVAVVRKLNIDVGKFTNYVDGTPATLTLMDKLLQNQNVTSNCFGGHKFC</sequence>
<dbReference type="AlphaFoldDB" id="A0A7T8APX8"/>
<dbReference type="Proteomes" id="UP000596079">
    <property type="component" value="Chromosome"/>
</dbReference>
<gene>
    <name evidence="2" type="ORF">IAQ69_11535</name>
</gene>
<accession>A0A7T8APX8</accession>
<evidence type="ECO:0000256" key="1">
    <source>
        <dbReference type="SAM" id="SignalP"/>
    </source>
</evidence>
<dbReference type="RefSeq" id="WP_166139297.1">
    <property type="nucleotide sequence ID" value="NZ_CP060811.1"/>
</dbReference>
<name>A0A7T8APX8_9GAMM</name>
<protein>
    <submittedName>
        <fullName evidence="2">Uncharacterized protein</fullName>
    </submittedName>
</protein>
<proteinExistence type="predicted"/>
<dbReference type="GeneID" id="89665225"/>
<evidence type="ECO:0000313" key="3">
    <source>
        <dbReference type="Proteomes" id="UP000596079"/>
    </source>
</evidence>
<feature type="signal peptide" evidence="1">
    <location>
        <begin position="1"/>
        <end position="22"/>
    </location>
</feature>
<organism evidence="2 3">
    <name type="scientific">Acinetobacter variabilis</name>
    <dbReference type="NCBI Taxonomy" id="70346"/>
    <lineage>
        <taxon>Bacteria</taxon>
        <taxon>Pseudomonadati</taxon>
        <taxon>Pseudomonadota</taxon>
        <taxon>Gammaproteobacteria</taxon>
        <taxon>Moraxellales</taxon>
        <taxon>Moraxellaceae</taxon>
        <taxon>Acinetobacter</taxon>
    </lineage>
</organism>
<dbReference type="EMBL" id="CP060811">
    <property type="protein sequence ID" value="QQN87477.1"/>
    <property type="molecule type" value="Genomic_DNA"/>
</dbReference>
<feature type="chain" id="PRO_5032694696" evidence="1">
    <location>
        <begin position="23"/>
        <end position="471"/>
    </location>
</feature>